<sequence>MTDTDADKKPRKRENLVLNLVLNIALPTLILTKFSGDRWLGPGWGLALALVCPTGYFVYDYAVRRRANFVSVIGMASVVATGSLGLLKAGGIWFAVKEAAVPLVVGLGVMFSTGGRRPLVRELLFNDELIDTERVSARLRQRGTVEAFERLLRSSSLLLATGFLISAVANFFLVRAILRAAPGTEAFNAELGRIHLLSWPVVVVPTLVVCIFALWRMLHGAARLAGLTVEALMRPASPKEGVQAGGEEDAEEAARD</sequence>
<feature type="transmembrane region" description="Helical" evidence="2">
    <location>
        <begin position="197"/>
        <end position="215"/>
    </location>
</feature>
<feature type="transmembrane region" description="Helical" evidence="2">
    <location>
        <begin position="66"/>
        <end position="86"/>
    </location>
</feature>
<feature type="region of interest" description="Disordered" evidence="1">
    <location>
        <begin position="237"/>
        <end position="256"/>
    </location>
</feature>
<comment type="caution">
    <text evidence="3">The sequence shown here is derived from an EMBL/GenBank/DDBJ whole genome shotgun (WGS) entry which is preliminary data.</text>
</comment>
<reference evidence="3" key="1">
    <citation type="submission" date="2016-10" db="EMBL/GenBank/DDBJ databases">
        <title>Sequence of Gallionella enrichment culture.</title>
        <authorList>
            <person name="Poehlein A."/>
            <person name="Muehling M."/>
            <person name="Daniel R."/>
        </authorList>
    </citation>
    <scope>NUCLEOTIDE SEQUENCE</scope>
</reference>
<feature type="transmembrane region" description="Helical" evidence="2">
    <location>
        <begin position="92"/>
        <end position="111"/>
    </location>
</feature>
<evidence type="ECO:0000256" key="1">
    <source>
        <dbReference type="SAM" id="MobiDB-lite"/>
    </source>
</evidence>
<keyword evidence="2" id="KW-0812">Transmembrane</keyword>
<evidence type="ECO:0008006" key="4">
    <source>
        <dbReference type="Google" id="ProtNLM"/>
    </source>
</evidence>
<gene>
    <name evidence="3" type="ORF">GALL_127710</name>
</gene>
<evidence type="ECO:0000256" key="2">
    <source>
        <dbReference type="SAM" id="Phobius"/>
    </source>
</evidence>
<name>A0A1J5SM87_9ZZZZ</name>
<dbReference type="NCBIfam" id="NF041646">
    <property type="entry name" value="VC0807_fam"/>
    <property type="match status" value="1"/>
</dbReference>
<organism evidence="3">
    <name type="scientific">mine drainage metagenome</name>
    <dbReference type="NCBI Taxonomy" id="410659"/>
    <lineage>
        <taxon>unclassified sequences</taxon>
        <taxon>metagenomes</taxon>
        <taxon>ecological metagenomes</taxon>
    </lineage>
</organism>
<feature type="transmembrane region" description="Helical" evidence="2">
    <location>
        <begin position="157"/>
        <end position="177"/>
    </location>
</feature>
<keyword evidence="2" id="KW-1133">Transmembrane helix</keyword>
<feature type="transmembrane region" description="Helical" evidence="2">
    <location>
        <begin position="41"/>
        <end position="59"/>
    </location>
</feature>
<dbReference type="AlphaFoldDB" id="A0A1J5SM87"/>
<accession>A0A1J5SM87</accession>
<evidence type="ECO:0000313" key="3">
    <source>
        <dbReference type="EMBL" id="OIR05213.1"/>
    </source>
</evidence>
<proteinExistence type="predicted"/>
<protein>
    <recommendedName>
        <fullName evidence="4">MFS transporter</fullName>
    </recommendedName>
</protein>
<feature type="compositionally biased region" description="Acidic residues" evidence="1">
    <location>
        <begin position="246"/>
        <end position="256"/>
    </location>
</feature>
<feature type="transmembrane region" description="Helical" evidence="2">
    <location>
        <begin position="16"/>
        <end position="35"/>
    </location>
</feature>
<dbReference type="EMBL" id="MLJW01000052">
    <property type="protein sequence ID" value="OIR05213.1"/>
    <property type="molecule type" value="Genomic_DNA"/>
</dbReference>
<keyword evidence="2" id="KW-0472">Membrane</keyword>